<protein>
    <submittedName>
        <fullName evidence="1">Uncharacterized protein</fullName>
    </submittedName>
</protein>
<sequence length="322" mass="37146">MITDEKLYGLESPIFNIRLGEIEDMYQTIYLYFLGIKNSKTSSITKKQRNAAESPKWAAYEVLFLALYGYTKKNKFSKAKTYMQWKNCPYKLKTRVLAILGPGGREFFDNEQRKRDNILSEIKEEASSSPTNNPVTVGKNTIVDRISYEFRTDDNEIRSRMQTYINDFDLDSAIDRDILRNLVITQLLIEKAQTSLLANSRTDLSVKELSDQLKNYVTLLGLSKKDRLSLGAERQKGSIAELATVYDETLREYQNVEYDFLIEELNMLLDKYERLDPDGEREISLKAFRTISGGYSLEEALEMTGRKRLGTKKQIKGSTPYT</sequence>
<dbReference type="Proteomes" id="UP000230214">
    <property type="component" value="Unassembled WGS sequence"/>
</dbReference>
<evidence type="ECO:0000313" key="1">
    <source>
        <dbReference type="EMBL" id="PIR43275.1"/>
    </source>
</evidence>
<proteinExistence type="predicted"/>
<name>A0A2H0RBT3_UNCKA</name>
<accession>A0A2H0RBT3</accession>
<dbReference type="EMBL" id="PCXU01000029">
    <property type="protein sequence ID" value="PIR43275.1"/>
    <property type="molecule type" value="Genomic_DNA"/>
</dbReference>
<dbReference type="AlphaFoldDB" id="A0A2H0RBT3"/>
<gene>
    <name evidence="1" type="ORF">COV24_03385</name>
</gene>
<evidence type="ECO:0000313" key="2">
    <source>
        <dbReference type="Proteomes" id="UP000230214"/>
    </source>
</evidence>
<reference evidence="1 2" key="1">
    <citation type="submission" date="2017-09" db="EMBL/GenBank/DDBJ databases">
        <title>Depth-based differentiation of microbial function through sediment-hosted aquifers and enrichment of novel symbionts in the deep terrestrial subsurface.</title>
        <authorList>
            <person name="Probst A.J."/>
            <person name="Ladd B."/>
            <person name="Jarett J.K."/>
            <person name="Geller-Mcgrath D.E."/>
            <person name="Sieber C.M."/>
            <person name="Emerson J.B."/>
            <person name="Anantharaman K."/>
            <person name="Thomas B.C."/>
            <person name="Malmstrom R."/>
            <person name="Stieglmeier M."/>
            <person name="Klingl A."/>
            <person name="Woyke T."/>
            <person name="Ryan C.M."/>
            <person name="Banfield J.F."/>
        </authorList>
    </citation>
    <scope>NUCLEOTIDE SEQUENCE [LARGE SCALE GENOMIC DNA]</scope>
    <source>
        <strain evidence="1">CG10_big_fil_rev_8_21_14_0_10_32_10</strain>
    </source>
</reference>
<comment type="caution">
    <text evidence="1">The sequence shown here is derived from an EMBL/GenBank/DDBJ whole genome shotgun (WGS) entry which is preliminary data.</text>
</comment>
<organism evidence="1 2">
    <name type="scientific">candidate division WWE3 bacterium CG10_big_fil_rev_8_21_14_0_10_32_10</name>
    <dbReference type="NCBI Taxonomy" id="1975090"/>
    <lineage>
        <taxon>Bacteria</taxon>
        <taxon>Katanobacteria</taxon>
    </lineage>
</organism>